<comment type="caution">
    <text evidence="1">The sequence shown here is derived from an EMBL/GenBank/DDBJ whole genome shotgun (WGS) entry which is preliminary data.</text>
</comment>
<dbReference type="EMBL" id="CM044703">
    <property type="protein sequence ID" value="KAI5673309.1"/>
    <property type="molecule type" value="Genomic_DNA"/>
</dbReference>
<gene>
    <name evidence="1" type="ORF">M9H77_13673</name>
</gene>
<organism evidence="1 2">
    <name type="scientific">Catharanthus roseus</name>
    <name type="common">Madagascar periwinkle</name>
    <name type="synonym">Vinca rosea</name>
    <dbReference type="NCBI Taxonomy" id="4058"/>
    <lineage>
        <taxon>Eukaryota</taxon>
        <taxon>Viridiplantae</taxon>
        <taxon>Streptophyta</taxon>
        <taxon>Embryophyta</taxon>
        <taxon>Tracheophyta</taxon>
        <taxon>Spermatophyta</taxon>
        <taxon>Magnoliopsida</taxon>
        <taxon>eudicotyledons</taxon>
        <taxon>Gunneridae</taxon>
        <taxon>Pentapetalae</taxon>
        <taxon>asterids</taxon>
        <taxon>lamiids</taxon>
        <taxon>Gentianales</taxon>
        <taxon>Apocynaceae</taxon>
        <taxon>Rauvolfioideae</taxon>
        <taxon>Vinceae</taxon>
        <taxon>Catharanthinae</taxon>
        <taxon>Catharanthus</taxon>
    </lineage>
</organism>
<dbReference type="Proteomes" id="UP001060085">
    <property type="component" value="Linkage Group LG03"/>
</dbReference>
<evidence type="ECO:0000313" key="1">
    <source>
        <dbReference type="EMBL" id="KAI5673309.1"/>
    </source>
</evidence>
<name>A0ACC0BKU1_CATRO</name>
<proteinExistence type="predicted"/>
<accession>A0ACC0BKU1</accession>
<reference evidence="2" key="1">
    <citation type="journal article" date="2023" name="Nat. Plants">
        <title>Single-cell RNA sequencing provides a high-resolution roadmap for understanding the multicellular compartmentation of specialized metabolism.</title>
        <authorList>
            <person name="Sun S."/>
            <person name="Shen X."/>
            <person name="Li Y."/>
            <person name="Li Y."/>
            <person name="Wang S."/>
            <person name="Li R."/>
            <person name="Zhang H."/>
            <person name="Shen G."/>
            <person name="Guo B."/>
            <person name="Wei J."/>
            <person name="Xu J."/>
            <person name="St-Pierre B."/>
            <person name="Chen S."/>
            <person name="Sun C."/>
        </authorList>
    </citation>
    <scope>NUCLEOTIDE SEQUENCE [LARGE SCALE GENOMIC DNA]</scope>
</reference>
<sequence length="75" mass="8363">MDVLYVCCHGGLSISYVNNEKSGIFSVLFLLTDVEDVNNKGNEEVLPSILPAILKMKFTGEHEETDSEMLDELQV</sequence>
<evidence type="ECO:0000313" key="2">
    <source>
        <dbReference type="Proteomes" id="UP001060085"/>
    </source>
</evidence>
<keyword evidence="2" id="KW-1185">Reference proteome</keyword>
<protein>
    <submittedName>
        <fullName evidence="1">Uncharacterized protein</fullName>
    </submittedName>
</protein>